<dbReference type="EnsemblFungi" id="PTTG_28767-t43_1">
    <property type="protein sequence ID" value="PTTG_28767-t43_1-p1"/>
    <property type="gene ID" value="PTTG_28767"/>
</dbReference>
<evidence type="ECO:0000313" key="2">
    <source>
        <dbReference type="EnsemblFungi" id="PTTG_28767-t43_1-p1"/>
    </source>
</evidence>
<reference evidence="1" key="2">
    <citation type="submission" date="2016-05" db="EMBL/GenBank/DDBJ databases">
        <title>Comparative analysis highlights variable genome content of wheat rusts and divergence of the mating loci.</title>
        <authorList>
            <person name="Cuomo C.A."/>
            <person name="Bakkeren G."/>
            <person name="Szabo L."/>
            <person name="Khalil H."/>
            <person name="Joly D."/>
            <person name="Goldberg J."/>
            <person name="Young S."/>
            <person name="Zeng Q."/>
            <person name="Fellers J."/>
        </authorList>
    </citation>
    <scope>NUCLEOTIDE SEQUENCE [LARGE SCALE GENOMIC DNA]</scope>
    <source>
        <strain evidence="1">1-1 BBBD Race 1</strain>
    </source>
</reference>
<gene>
    <name evidence="1" type="ORF">PTTG_28767</name>
</gene>
<evidence type="ECO:0000313" key="1">
    <source>
        <dbReference type="EMBL" id="OAV89205.1"/>
    </source>
</evidence>
<reference evidence="2 3" key="3">
    <citation type="journal article" date="2017" name="G3 (Bethesda)">
        <title>Comparative analysis highlights variable genome content of wheat rusts and divergence of the mating loci.</title>
        <authorList>
            <person name="Cuomo C.A."/>
            <person name="Bakkeren G."/>
            <person name="Khalil H.B."/>
            <person name="Panwar V."/>
            <person name="Joly D."/>
            <person name="Linning R."/>
            <person name="Sakthikumar S."/>
            <person name="Song X."/>
            <person name="Adiconis X."/>
            <person name="Fan L."/>
            <person name="Goldberg J.M."/>
            <person name="Levin J.Z."/>
            <person name="Young S."/>
            <person name="Zeng Q."/>
            <person name="Anikster Y."/>
            <person name="Bruce M."/>
            <person name="Wang M."/>
            <person name="Yin C."/>
            <person name="McCallum B."/>
            <person name="Szabo L.J."/>
            <person name="Hulbert S."/>
            <person name="Chen X."/>
            <person name="Fellers J.P."/>
        </authorList>
    </citation>
    <scope>NUCLEOTIDE SEQUENCE</scope>
    <source>
        <strain evidence="3">Isolate 1-1 / race 1 (BBBD)</strain>
        <strain evidence="2">isolate 1-1 / race 1 (BBBD)</strain>
    </source>
</reference>
<sequence length="165" mass="18229">MPVLKSKLLTFSFNTNPLKLPNDSRFADPIISATKGAQTEVAELNGKKALRGLLVRPIGKAGRAYLYVEGLAEEGEVSYAMLPSVASYFLRPRGLPSGAVHRFVIEKLETHQSPVILVDGALARKQSSTKFSRPNEEEHLRKMLHFTIFSDFGCESDDLSMVSAY</sequence>
<reference evidence="1" key="1">
    <citation type="submission" date="2009-11" db="EMBL/GenBank/DDBJ databases">
        <authorList>
            <consortium name="The Broad Institute Genome Sequencing Platform"/>
            <person name="Ward D."/>
            <person name="Feldgarden M."/>
            <person name="Earl A."/>
            <person name="Young S.K."/>
            <person name="Zeng Q."/>
            <person name="Koehrsen M."/>
            <person name="Alvarado L."/>
            <person name="Berlin A."/>
            <person name="Bochicchio J."/>
            <person name="Borenstein D."/>
            <person name="Chapman S.B."/>
            <person name="Chen Z."/>
            <person name="Engels R."/>
            <person name="Freedman E."/>
            <person name="Gellesch M."/>
            <person name="Goldberg J."/>
            <person name="Griggs A."/>
            <person name="Gujja S."/>
            <person name="Heilman E."/>
            <person name="Heiman D."/>
            <person name="Hepburn T."/>
            <person name="Howarth C."/>
            <person name="Jen D."/>
            <person name="Larson L."/>
            <person name="Lewis B."/>
            <person name="Mehta T."/>
            <person name="Park D."/>
            <person name="Pearson M."/>
            <person name="Roberts A."/>
            <person name="Saif S."/>
            <person name="Shea T."/>
            <person name="Shenoy N."/>
            <person name="Sisk P."/>
            <person name="Stolte C."/>
            <person name="Sykes S."/>
            <person name="Thomson T."/>
            <person name="Walk T."/>
            <person name="White J."/>
            <person name="Yandava C."/>
            <person name="Izard J."/>
            <person name="Baranova O.V."/>
            <person name="Blanton J.M."/>
            <person name="Tanner A.C."/>
            <person name="Dewhirst F.E."/>
            <person name="Haas B."/>
            <person name="Nusbaum C."/>
            <person name="Birren B."/>
        </authorList>
    </citation>
    <scope>NUCLEOTIDE SEQUENCE [LARGE SCALE GENOMIC DNA]</scope>
    <source>
        <strain evidence="1">1-1 BBBD Race 1</strain>
    </source>
</reference>
<evidence type="ECO:0000313" key="3">
    <source>
        <dbReference type="Proteomes" id="UP000005240"/>
    </source>
</evidence>
<keyword evidence="3" id="KW-1185">Reference proteome</keyword>
<protein>
    <submittedName>
        <fullName evidence="1 2">Uncharacterized protein</fullName>
    </submittedName>
</protein>
<proteinExistence type="predicted"/>
<organism evidence="1">
    <name type="scientific">Puccinia triticina (isolate 1-1 / race 1 (BBBD))</name>
    <name type="common">Brown leaf rust fungus</name>
    <dbReference type="NCBI Taxonomy" id="630390"/>
    <lineage>
        <taxon>Eukaryota</taxon>
        <taxon>Fungi</taxon>
        <taxon>Dikarya</taxon>
        <taxon>Basidiomycota</taxon>
        <taxon>Pucciniomycotina</taxon>
        <taxon>Pucciniomycetes</taxon>
        <taxon>Pucciniales</taxon>
        <taxon>Pucciniaceae</taxon>
        <taxon>Puccinia</taxon>
    </lineage>
</organism>
<dbReference type="EMBL" id="ADAS02000136">
    <property type="protein sequence ID" value="OAV89205.1"/>
    <property type="molecule type" value="Genomic_DNA"/>
</dbReference>
<accession>A0A180G916</accession>
<name>A0A180G916_PUCT1</name>
<dbReference type="Proteomes" id="UP000005240">
    <property type="component" value="Unassembled WGS sequence"/>
</dbReference>
<dbReference type="OrthoDB" id="2502269at2759"/>
<reference evidence="2" key="4">
    <citation type="submission" date="2025-05" db="UniProtKB">
        <authorList>
            <consortium name="EnsemblFungi"/>
        </authorList>
    </citation>
    <scope>IDENTIFICATION</scope>
    <source>
        <strain evidence="2">isolate 1-1 / race 1 (BBBD)</strain>
    </source>
</reference>
<dbReference type="VEuPathDB" id="FungiDB:PTTG_28767"/>
<dbReference type="AlphaFoldDB" id="A0A180G916"/>